<dbReference type="PANTHER" id="PTHR30137:SF8">
    <property type="entry name" value="BLR5498 PROTEIN"/>
    <property type="match status" value="1"/>
</dbReference>
<keyword evidence="11" id="KW-1185">Reference proteome</keyword>
<evidence type="ECO:0000256" key="4">
    <source>
        <dbReference type="ARBA" id="ARBA00023002"/>
    </source>
</evidence>
<dbReference type="InterPro" id="IPR011251">
    <property type="entry name" value="Luciferase-like_dom"/>
</dbReference>
<feature type="domain" description="Luciferase-like" evidence="9">
    <location>
        <begin position="7"/>
        <end position="325"/>
    </location>
</feature>
<dbReference type="Pfam" id="PF00296">
    <property type="entry name" value="Bac_luciferase"/>
    <property type="match status" value="1"/>
</dbReference>
<evidence type="ECO:0000256" key="3">
    <source>
        <dbReference type="ARBA" id="ARBA00022630"/>
    </source>
</evidence>
<reference evidence="10 11" key="1">
    <citation type="submission" date="2020-04" db="EMBL/GenBank/DDBJ databases">
        <authorList>
            <person name="Yoon J."/>
        </authorList>
    </citation>
    <scope>NUCLEOTIDE SEQUENCE [LARGE SCALE GENOMIC DNA]</scope>
    <source>
        <strain evidence="10 11">KMU-166</strain>
    </source>
</reference>
<dbReference type="InterPro" id="IPR036661">
    <property type="entry name" value="Luciferase-like_sf"/>
</dbReference>
<dbReference type="InterPro" id="IPR050766">
    <property type="entry name" value="Bact_Lucif_Oxidored"/>
</dbReference>
<name>A0ABX1GKX0_9GAMM</name>
<evidence type="ECO:0000313" key="10">
    <source>
        <dbReference type="EMBL" id="NKI19616.1"/>
    </source>
</evidence>
<gene>
    <name evidence="10" type="ORF">HCU74_19595</name>
</gene>
<evidence type="ECO:0000256" key="1">
    <source>
        <dbReference type="ARBA" id="ARBA00011870"/>
    </source>
</evidence>
<keyword evidence="3" id="KW-0285">Flavoprotein</keyword>
<dbReference type="InterPro" id="IPR002103">
    <property type="entry name" value="Luciferase_bac/NFP"/>
</dbReference>
<comment type="caution">
    <text evidence="10">The sequence shown here is derived from an EMBL/GenBank/DDBJ whole genome shotgun (WGS) entry which is preliminary data.</text>
</comment>
<dbReference type="Gene3D" id="3.20.20.30">
    <property type="entry name" value="Luciferase-like domain"/>
    <property type="match status" value="1"/>
</dbReference>
<protein>
    <recommendedName>
        <fullName evidence="2">bacterial luciferase</fullName>
        <ecNumber evidence="2">1.14.14.3</ecNumber>
    </recommendedName>
</protein>
<keyword evidence="7" id="KW-0599">Photoprotein</keyword>
<keyword evidence="4" id="KW-0560">Oxidoreductase</keyword>
<dbReference type="PRINTS" id="PR00089">
    <property type="entry name" value="LUCIFERASE"/>
</dbReference>
<evidence type="ECO:0000256" key="8">
    <source>
        <dbReference type="ARBA" id="ARBA00048737"/>
    </source>
</evidence>
<evidence type="ECO:0000256" key="5">
    <source>
        <dbReference type="ARBA" id="ARBA00023033"/>
    </source>
</evidence>
<proteinExistence type="predicted"/>
<dbReference type="RefSeq" id="WP_168452140.1">
    <property type="nucleotide sequence ID" value="NZ_JAAWWK010000010.1"/>
</dbReference>
<dbReference type="Proteomes" id="UP000765845">
    <property type="component" value="Unassembled WGS sequence"/>
</dbReference>
<evidence type="ECO:0000256" key="6">
    <source>
        <dbReference type="ARBA" id="ARBA00023223"/>
    </source>
</evidence>
<dbReference type="EC" id="1.14.14.3" evidence="2"/>
<comment type="subunit">
    <text evidence="1">Heterodimer of an alpha and a beta chain.</text>
</comment>
<evidence type="ECO:0000256" key="2">
    <source>
        <dbReference type="ARBA" id="ARBA00012106"/>
    </source>
</evidence>
<sequence length="363" mass="40434">MNNDLQWGIFLLTTQSPGLTPEEVIRRATDYTLYAEKLGMNSAWTLEHHFTKYGLVGSALTQAAFLLGKTATINVGTAINVIPTEHPVRLAEEVALLDQMSGGRVMFGIGRGHFIKDYMVFGVDMSKNTEMLMEGYELMMQAWATGSCSAQSEYYNFPKVDVNPPTYTKPNPPVFTVATSPETLEWAGSKGIPLLLTAFYDDEELLGMMQFYNEIADANGHDINAIPHVLTRIGGAATTFDIRAASVPLLNWWMDEFTGASSLYTTQGKNIRGYDWHRRRREQAIMRGEKKPSAGSQKVIDINPIGSPQECIDKLSRSMEILGVRHAAFGFEAVSDSVQIVKESMDCFNEEVLPKITLPEKVW</sequence>
<evidence type="ECO:0000259" key="9">
    <source>
        <dbReference type="Pfam" id="PF00296"/>
    </source>
</evidence>
<dbReference type="EMBL" id="JAAWWK010000010">
    <property type="protein sequence ID" value="NKI19616.1"/>
    <property type="molecule type" value="Genomic_DNA"/>
</dbReference>
<keyword evidence="6" id="KW-0455">Luminescence</keyword>
<evidence type="ECO:0000256" key="7">
    <source>
        <dbReference type="ARBA" id="ARBA00023262"/>
    </source>
</evidence>
<evidence type="ECO:0000313" key="11">
    <source>
        <dbReference type="Proteomes" id="UP000765845"/>
    </source>
</evidence>
<keyword evidence="5" id="KW-0503">Monooxygenase</keyword>
<dbReference type="SUPFAM" id="SSF51679">
    <property type="entry name" value="Bacterial luciferase-like"/>
    <property type="match status" value="1"/>
</dbReference>
<comment type="catalytic activity">
    <reaction evidence="8">
        <text>a long-chain fatty aldehyde + FMNH2 + O2 = a long-chain fatty acid + hnu + FMN + H2O + 2 H(+)</text>
        <dbReference type="Rhea" id="RHEA:17181"/>
        <dbReference type="ChEBI" id="CHEBI:15377"/>
        <dbReference type="ChEBI" id="CHEBI:15378"/>
        <dbReference type="ChEBI" id="CHEBI:15379"/>
        <dbReference type="ChEBI" id="CHEBI:17176"/>
        <dbReference type="ChEBI" id="CHEBI:30212"/>
        <dbReference type="ChEBI" id="CHEBI:57560"/>
        <dbReference type="ChEBI" id="CHEBI:57618"/>
        <dbReference type="ChEBI" id="CHEBI:58210"/>
        <dbReference type="EC" id="1.14.14.3"/>
    </reaction>
</comment>
<accession>A0ABX1GKX0</accession>
<dbReference type="PANTHER" id="PTHR30137">
    <property type="entry name" value="LUCIFERASE-LIKE MONOOXYGENASE"/>
    <property type="match status" value="1"/>
</dbReference>
<organism evidence="10 11">
    <name type="scientific">Spongiibacter thalassae</name>
    <dbReference type="NCBI Taxonomy" id="2721624"/>
    <lineage>
        <taxon>Bacteria</taxon>
        <taxon>Pseudomonadati</taxon>
        <taxon>Pseudomonadota</taxon>
        <taxon>Gammaproteobacteria</taxon>
        <taxon>Cellvibrionales</taxon>
        <taxon>Spongiibacteraceae</taxon>
        <taxon>Spongiibacter</taxon>
    </lineage>
</organism>